<protein>
    <submittedName>
        <fullName evidence="3">Predicted N-acyltransferase, GNAT family</fullName>
    </submittedName>
</protein>
<dbReference type="STRING" id="673521.SAMN05660991_02619"/>
<dbReference type="Proteomes" id="UP000198960">
    <property type="component" value="Unassembled WGS sequence"/>
</dbReference>
<feature type="compositionally biased region" description="Acidic residues" evidence="1">
    <location>
        <begin position="144"/>
        <end position="160"/>
    </location>
</feature>
<reference evidence="4" key="1">
    <citation type="submission" date="2016-10" db="EMBL/GenBank/DDBJ databases">
        <authorList>
            <person name="Varghese N."/>
            <person name="Submissions S."/>
        </authorList>
    </citation>
    <scope>NUCLEOTIDE SEQUENCE [LARGE SCALE GENOMIC DNA]</scope>
    <source>
        <strain evidence="4">DSM 45413</strain>
    </source>
</reference>
<dbReference type="OrthoDB" id="5173601at2"/>
<sequence length="169" mass="17721">MRPRAEPAGPADRAALTAVRTRVFVEEQGVAAEHEQDATDAVAVHAVSRDAEGRVVATGRLFERNGRGVIGRMAVDAAARGTGHGAAVLAELHRQARRLGLAEVELHAQVTARGFYERAGYATVGEEFEEAGIRHVPMRRSLDDGDGDGDGDGDDDDDDGGTASPAAPV</sequence>
<dbReference type="PANTHER" id="PTHR13355:SF11">
    <property type="entry name" value="GLUCOSAMINE 6-PHOSPHATE N-ACETYLTRANSFERASE"/>
    <property type="match status" value="1"/>
</dbReference>
<dbReference type="Gene3D" id="3.40.630.30">
    <property type="match status" value="1"/>
</dbReference>
<dbReference type="PANTHER" id="PTHR13355">
    <property type="entry name" value="GLUCOSAMINE 6-PHOSPHATE N-ACETYLTRANSFERASE"/>
    <property type="match status" value="1"/>
</dbReference>
<dbReference type="AlphaFoldDB" id="A0A1H8U1W8"/>
<dbReference type="CDD" id="cd04301">
    <property type="entry name" value="NAT_SF"/>
    <property type="match status" value="1"/>
</dbReference>
<evidence type="ECO:0000259" key="2">
    <source>
        <dbReference type="PROSITE" id="PS51186"/>
    </source>
</evidence>
<dbReference type="InterPro" id="IPR039143">
    <property type="entry name" value="GNPNAT1-like"/>
</dbReference>
<keyword evidence="4" id="KW-1185">Reference proteome</keyword>
<name>A0A1H8U1W8_9ACTN</name>
<organism evidence="3 4">
    <name type="scientific">Trujillonella endophytica</name>
    <dbReference type="NCBI Taxonomy" id="673521"/>
    <lineage>
        <taxon>Bacteria</taxon>
        <taxon>Bacillati</taxon>
        <taxon>Actinomycetota</taxon>
        <taxon>Actinomycetes</taxon>
        <taxon>Geodermatophilales</taxon>
        <taxon>Geodermatophilaceae</taxon>
        <taxon>Trujillonella</taxon>
    </lineage>
</organism>
<evidence type="ECO:0000313" key="4">
    <source>
        <dbReference type="Proteomes" id="UP000198960"/>
    </source>
</evidence>
<evidence type="ECO:0000256" key="1">
    <source>
        <dbReference type="SAM" id="MobiDB-lite"/>
    </source>
</evidence>
<accession>A0A1H8U1W8</accession>
<keyword evidence="3" id="KW-0012">Acyltransferase</keyword>
<dbReference type="RefSeq" id="WP_091943785.1">
    <property type="nucleotide sequence ID" value="NZ_FOEE01000007.1"/>
</dbReference>
<gene>
    <name evidence="3" type="ORF">SAMN05660991_02619</name>
</gene>
<proteinExistence type="predicted"/>
<evidence type="ECO:0000313" key="3">
    <source>
        <dbReference type="EMBL" id="SEO97107.1"/>
    </source>
</evidence>
<feature type="region of interest" description="Disordered" evidence="1">
    <location>
        <begin position="135"/>
        <end position="169"/>
    </location>
</feature>
<feature type="domain" description="N-acetyltransferase" evidence="2">
    <location>
        <begin position="3"/>
        <end position="143"/>
    </location>
</feature>
<dbReference type="EMBL" id="FOEE01000007">
    <property type="protein sequence ID" value="SEO97107.1"/>
    <property type="molecule type" value="Genomic_DNA"/>
</dbReference>
<keyword evidence="3" id="KW-0808">Transferase</keyword>
<dbReference type="PROSITE" id="PS51186">
    <property type="entry name" value="GNAT"/>
    <property type="match status" value="1"/>
</dbReference>
<dbReference type="GO" id="GO:0004343">
    <property type="term" value="F:glucosamine 6-phosphate N-acetyltransferase activity"/>
    <property type="evidence" value="ECO:0007669"/>
    <property type="project" value="TreeGrafter"/>
</dbReference>
<dbReference type="SUPFAM" id="SSF55729">
    <property type="entry name" value="Acyl-CoA N-acyltransferases (Nat)"/>
    <property type="match status" value="1"/>
</dbReference>
<dbReference type="Pfam" id="PF13673">
    <property type="entry name" value="Acetyltransf_10"/>
    <property type="match status" value="1"/>
</dbReference>
<dbReference type="InterPro" id="IPR000182">
    <property type="entry name" value="GNAT_dom"/>
</dbReference>
<dbReference type="InterPro" id="IPR016181">
    <property type="entry name" value="Acyl_CoA_acyltransferase"/>
</dbReference>